<evidence type="ECO:0000256" key="5">
    <source>
        <dbReference type="ARBA" id="ARBA00022692"/>
    </source>
</evidence>
<dbReference type="EMBL" id="JBHSOW010000088">
    <property type="protein sequence ID" value="MFC5652020.1"/>
    <property type="molecule type" value="Genomic_DNA"/>
</dbReference>
<keyword evidence="7 9" id="KW-0472">Membrane</keyword>
<feature type="transmembrane region" description="Helical" evidence="9">
    <location>
        <begin position="7"/>
        <end position="26"/>
    </location>
</feature>
<dbReference type="GO" id="GO:0016757">
    <property type="term" value="F:glycosyltransferase activity"/>
    <property type="evidence" value="ECO:0007669"/>
    <property type="project" value="UniProtKB-KW"/>
</dbReference>
<evidence type="ECO:0000256" key="4">
    <source>
        <dbReference type="ARBA" id="ARBA00022679"/>
    </source>
</evidence>
<keyword evidence="6 9" id="KW-1133">Transmembrane helix</keyword>
<feature type="transmembrane region" description="Helical" evidence="9">
    <location>
        <begin position="139"/>
        <end position="155"/>
    </location>
</feature>
<evidence type="ECO:0000256" key="1">
    <source>
        <dbReference type="ARBA" id="ARBA00004651"/>
    </source>
</evidence>
<feature type="transmembrane region" description="Helical" evidence="9">
    <location>
        <begin position="162"/>
        <end position="179"/>
    </location>
</feature>
<feature type="transmembrane region" description="Helical" evidence="9">
    <location>
        <begin position="396"/>
        <end position="414"/>
    </location>
</feature>
<evidence type="ECO:0000256" key="2">
    <source>
        <dbReference type="ARBA" id="ARBA00022475"/>
    </source>
</evidence>
<proteinExistence type="predicted"/>
<feature type="transmembrane region" description="Helical" evidence="9">
    <location>
        <begin position="72"/>
        <end position="105"/>
    </location>
</feature>
<protein>
    <submittedName>
        <fullName evidence="12">Glycosyltransferase family 39 protein</fullName>
        <ecNumber evidence="12">2.4.-.-</ecNumber>
    </submittedName>
</protein>
<evidence type="ECO:0000259" key="10">
    <source>
        <dbReference type="Pfam" id="PF13231"/>
    </source>
</evidence>
<keyword evidence="5 9" id="KW-0812">Transmembrane</keyword>
<dbReference type="PANTHER" id="PTHR33908:SF3">
    <property type="entry name" value="UNDECAPRENYL PHOSPHATE-ALPHA-4-AMINO-4-DEOXY-L-ARABINOSE ARABINOSYL TRANSFERASE"/>
    <property type="match status" value="1"/>
</dbReference>
<gene>
    <name evidence="12" type="ORF">ACFPYJ_23465</name>
</gene>
<keyword evidence="3 12" id="KW-0328">Glycosyltransferase</keyword>
<dbReference type="InterPro" id="IPR056785">
    <property type="entry name" value="YkcA/B-like_C"/>
</dbReference>
<comment type="caution">
    <text evidence="12">The sequence shown here is derived from an EMBL/GenBank/DDBJ whole genome shotgun (WGS) entry which is preliminary data.</text>
</comment>
<evidence type="ECO:0000313" key="13">
    <source>
        <dbReference type="Proteomes" id="UP001596047"/>
    </source>
</evidence>
<dbReference type="InterPro" id="IPR050297">
    <property type="entry name" value="LipidA_mod_glycosyltrf_83"/>
</dbReference>
<feature type="transmembrane region" description="Helical" evidence="9">
    <location>
        <begin position="209"/>
        <end position="227"/>
    </location>
</feature>
<keyword evidence="2" id="KW-1003">Cell membrane</keyword>
<dbReference type="Pfam" id="PF24878">
    <property type="entry name" value="YkcB_C"/>
    <property type="match status" value="1"/>
</dbReference>
<feature type="domain" description="Glycosyltransferase RgtA/B/C/D-like" evidence="10">
    <location>
        <begin position="66"/>
        <end position="224"/>
    </location>
</feature>
<keyword evidence="13" id="KW-1185">Reference proteome</keyword>
<organism evidence="12 13">
    <name type="scientific">Paenibacillus solisilvae</name>
    <dbReference type="NCBI Taxonomy" id="2486751"/>
    <lineage>
        <taxon>Bacteria</taxon>
        <taxon>Bacillati</taxon>
        <taxon>Bacillota</taxon>
        <taxon>Bacilli</taxon>
        <taxon>Bacillales</taxon>
        <taxon>Paenibacillaceae</taxon>
        <taxon>Paenibacillus</taxon>
    </lineage>
</organism>
<feature type="compositionally biased region" description="Gly residues" evidence="8">
    <location>
        <begin position="263"/>
        <end position="276"/>
    </location>
</feature>
<evidence type="ECO:0000256" key="3">
    <source>
        <dbReference type="ARBA" id="ARBA00022676"/>
    </source>
</evidence>
<dbReference type="Pfam" id="PF13231">
    <property type="entry name" value="PMT_2"/>
    <property type="match status" value="1"/>
</dbReference>
<feature type="transmembrane region" description="Helical" evidence="9">
    <location>
        <begin position="426"/>
        <end position="443"/>
    </location>
</feature>
<feature type="compositionally biased region" description="Polar residues" evidence="8">
    <location>
        <begin position="306"/>
        <end position="316"/>
    </location>
</feature>
<feature type="compositionally biased region" description="Low complexity" evidence="8">
    <location>
        <begin position="333"/>
        <end position="343"/>
    </location>
</feature>
<evidence type="ECO:0000259" key="11">
    <source>
        <dbReference type="Pfam" id="PF24878"/>
    </source>
</evidence>
<feature type="transmembrane region" description="Helical" evidence="9">
    <location>
        <begin position="538"/>
        <end position="555"/>
    </location>
</feature>
<feature type="transmembrane region" description="Helical" evidence="9">
    <location>
        <begin position="449"/>
        <end position="466"/>
    </location>
</feature>
<keyword evidence="4 12" id="KW-0808">Transferase</keyword>
<dbReference type="Proteomes" id="UP001596047">
    <property type="component" value="Unassembled WGS sequence"/>
</dbReference>
<feature type="region of interest" description="Disordered" evidence="8">
    <location>
        <begin position="715"/>
        <end position="747"/>
    </location>
</feature>
<evidence type="ECO:0000256" key="8">
    <source>
        <dbReference type="SAM" id="MobiDB-lite"/>
    </source>
</evidence>
<evidence type="ECO:0000256" key="7">
    <source>
        <dbReference type="ARBA" id="ARBA00023136"/>
    </source>
</evidence>
<feature type="compositionally biased region" description="Polar residues" evidence="8">
    <location>
        <begin position="715"/>
        <end position="742"/>
    </location>
</feature>
<reference evidence="13" key="1">
    <citation type="journal article" date="2019" name="Int. J. Syst. Evol. Microbiol.">
        <title>The Global Catalogue of Microorganisms (GCM) 10K type strain sequencing project: providing services to taxonomists for standard genome sequencing and annotation.</title>
        <authorList>
            <consortium name="The Broad Institute Genomics Platform"/>
            <consortium name="The Broad Institute Genome Sequencing Center for Infectious Disease"/>
            <person name="Wu L."/>
            <person name="Ma J."/>
        </authorList>
    </citation>
    <scope>NUCLEOTIDE SEQUENCE [LARGE SCALE GENOMIC DNA]</scope>
    <source>
        <strain evidence="13">CGMCC 1.3240</strain>
    </source>
</reference>
<feature type="compositionally biased region" description="Gly residues" evidence="8">
    <location>
        <begin position="283"/>
        <end position="294"/>
    </location>
</feature>
<evidence type="ECO:0000256" key="6">
    <source>
        <dbReference type="ARBA" id="ARBA00022989"/>
    </source>
</evidence>
<feature type="transmembrane region" description="Helical" evidence="9">
    <location>
        <begin position="185"/>
        <end position="202"/>
    </location>
</feature>
<evidence type="ECO:0000313" key="12">
    <source>
        <dbReference type="EMBL" id="MFC5652020.1"/>
    </source>
</evidence>
<comment type="subcellular location">
    <subcellularLocation>
        <location evidence="1">Cell membrane</location>
        <topology evidence="1">Multi-pass membrane protein</topology>
    </subcellularLocation>
</comment>
<dbReference type="PANTHER" id="PTHR33908">
    <property type="entry name" value="MANNOSYLTRANSFERASE YKCB-RELATED"/>
    <property type="match status" value="1"/>
</dbReference>
<dbReference type="RefSeq" id="WP_379190655.1">
    <property type="nucleotide sequence ID" value="NZ_JBHSOW010000088.1"/>
</dbReference>
<feature type="region of interest" description="Disordered" evidence="8">
    <location>
        <begin position="262"/>
        <end position="376"/>
    </location>
</feature>
<accession>A0ABW0W1I1</accession>
<sequence length="757" mass="79631">MKITSKFRLDIPLSIIVLLAVFLNGYEIWNDQYVNTYYTTTVASMLQNFHNFFFASLDSAGFVTVDKPPLTFWIQTVFASIFGLHGWSVILPQALSGVGSVILLYTLIKPSFGLTAARLSALVMATTPVVASVSRTNNIDSMLVFTLLIATWLLFRGIKNNRVWSLIGAFAMIGVAFNMKMMQAYMVLPAFYLFTWMAWKINWKKKVSIVAGASALMLLISMSWALVVDSIPASSRPYIGSSETNSVMELAFGYNGISRLTGEQGGGGGAPGGGGMRGDDGGNMRGNGFGGQGEQAGQSDGDGAVQPTQQGQTDSGGLQGQVDDGFASDSSAQQDQTGSNGTQGQNGGGVGGGEDGGFGQGQPPGGGGFGGGSGGRFGTGEAGPLRLFQSGLSGQASWLIPFAAFACVGLFANLRRRHFTQQHKESLFWLAWLVPVMGFFSVAGFFHQYYLIMLAAPIAALVGAGWKELAKQYHETSGWMAWLLPAAIPITAIFELYIMRPYDDTIGVLWSIFVLAGSLSTALLLIVLKRTERVARPAALIGLMVLLVGPLYWAATPITYGQNSMLPQAGPSSTNGGGGMGGNMAAVGNGGMGGNMAAGGNGGNMDGGMAAPRGGGESSTLNTAALQYLKAHNTGETYLFATTSYTTAAPYIIESGENVIIMGGFSGSDPVLSLDEVKELITSGKLKYFMVSSGGGGRGGSSEVLQWIQDNGTEIPSSEWQQSNTNADQTAADSVNEDSNSFRGGRGGETLYEVALK</sequence>
<feature type="transmembrane region" description="Helical" evidence="9">
    <location>
        <begin position="505"/>
        <end position="526"/>
    </location>
</feature>
<feature type="transmembrane region" description="Helical" evidence="9">
    <location>
        <begin position="478"/>
        <end position="499"/>
    </location>
</feature>
<feature type="domain" description="Putative mannosyltransferase YkcA/B-like C-terminal" evidence="11">
    <location>
        <begin position="626"/>
        <end position="711"/>
    </location>
</feature>
<feature type="compositionally biased region" description="Gly residues" evidence="8">
    <location>
        <begin position="344"/>
        <end position="376"/>
    </location>
</feature>
<dbReference type="InterPro" id="IPR038731">
    <property type="entry name" value="RgtA/B/C-like"/>
</dbReference>
<evidence type="ECO:0000256" key="9">
    <source>
        <dbReference type="SAM" id="Phobius"/>
    </source>
</evidence>
<name>A0ABW0W1I1_9BACL</name>
<dbReference type="EC" id="2.4.-.-" evidence="12"/>